<keyword evidence="3" id="KW-1185">Reference proteome</keyword>
<organism evidence="2 3">
    <name type="scientific">Emydomyces testavorans</name>
    <dbReference type="NCBI Taxonomy" id="2070801"/>
    <lineage>
        <taxon>Eukaryota</taxon>
        <taxon>Fungi</taxon>
        <taxon>Dikarya</taxon>
        <taxon>Ascomycota</taxon>
        <taxon>Pezizomycotina</taxon>
        <taxon>Eurotiomycetes</taxon>
        <taxon>Eurotiomycetidae</taxon>
        <taxon>Onygenales</taxon>
        <taxon>Nannizziopsiaceae</taxon>
        <taxon>Emydomyces</taxon>
    </lineage>
</organism>
<proteinExistence type="predicted"/>
<feature type="chain" id="PRO_5042157348" evidence="1">
    <location>
        <begin position="19"/>
        <end position="88"/>
    </location>
</feature>
<reference evidence="2" key="1">
    <citation type="submission" date="2023-03" db="EMBL/GenBank/DDBJ databases">
        <title>Emydomyces testavorans Genome Sequence.</title>
        <authorList>
            <person name="Hoyer L."/>
        </authorList>
    </citation>
    <scope>NUCLEOTIDE SEQUENCE</scope>
    <source>
        <strain evidence="2">16-2883</strain>
    </source>
</reference>
<gene>
    <name evidence="2" type="ORF">PRK78_006257</name>
</gene>
<keyword evidence="1" id="KW-0732">Signal</keyword>
<dbReference type="Proteomes" id="UP001219355">
    <property type="component" value="Chromosome 4"/>
</dbReference>
<evidence type="ECO:0000256" key="1">
    <source>
        <dbReference type="SAM" id="SignalP"/>
    </source>
</evidence>
<evidence type="ECO:0000313" key="3">
    <source>
        <dbReference type="Proteomes" id="UP001219355"/>
    </source>
</evidence>
<sequence>MKLSMAIASLATLSGALADRVDIWERVNYRGQHMSYVSTFLTSSMLPMTVHVTTSVYCSPNSRPDFAPGADRIIIRCGSGPMINCATE</sequence>
<dbReference type="AlphaFoldDB" id="A0AAF0DM35"/>
<name>A0AAF0DM35_9EURO</name>
<protein>
    <submittedName>
        <fullName evidence="2">Uncharacterized protein</fullName>
    </submittedName>
</protein>
<accession>A0AAF0DM35</accession>
<feature type="signal peptide" evidence="1">
    <location>
        <begin position="1"/>
        <end position="18"/>
    </location>
</feature>
<dbReference type="EMBL" id="CP120630">
    <property type="protein sequence ID" value="WEW60769.1"/>
    <property type="molecule type" value="Genomic_DNA"/>
</dbReference>
<evidence type="ECO:0000313" key="2">
    <source>
        <dbReference type="EMBL" id="WEW60769.1"/>
    </source>
</evidence>